<evidence type="ECO:0000313" key="1">
    <source>
        <dbReference type="EMBL" id="OAV23568.1"/>
    </source>
</evidence>
<gene>
    <name evidence="1" type="ORF">AO370_1612</name>
</gene>
<dbReference type="Proteomes" id="UP000078295">
    <property type="component" value="Unassembled WGS sequence"/>
</dbReference>
<name>A0AB36DLT9_MORCA</name>
<organism evidence="1 2">
    <name type="scientific">Moraxella catarrhalis</name>
    <name type="common">Branhamella catarrhalis</name>
    <dbReference type="NCBI Taxonomy" id="480"/>
    <lineage>
        <taxon>Bacteria</taxon>
        <taxon>Pseudomonadati</taxon>
        <taxon>Pseudomonadota</taxon>
        <taxon>Gammaproteobacteria</taxon>
        <taxon>Moraxellales</taxon>
        <taxon>Moraxellaceae</taxon>
        <taxon>Moraxella</taxon>
    </lineage>
</organism>
<reference evidence="1 2" key="1">
    <citation type="journal article" date="2016" name="Genome Biol. Evol.">
        <title>Comparative Genomic Analyses of the Moraxella catarrhalis Serosensitive and Seroresistant Lineages Demonstrate Their Independent Evolution.</title>
        <authorList>
            <person name="Earl J.P."/>
            <person name="de Vries S.P."/>
            <person name="Ahmed A."/>
            <person name="Powell E."/>
            <person name="Schultz M.P."/>
            <person name="Hermans P.W."/>
            <person name="Hill D.J."/>
            <person name="Zhou Z."/>
            <person name="Constantinidou C.I."/>
            <person name="Hu F.Z."/>
            <person name="Bootsma H.J."/>
            <person name="Ehrlich G.D."/>
        </authorList>
    </citation>
    <scope>NUCLEOTIDE SEQUENCE [LARGE SCALE GENOMIC DNA]</scope>
    <source>
        <strain evidence="1 2">F23</strain>
    </source>
</reference>
<evidence type="ECO:0000313" key="2">
    <source>
        <dbReference type="Proteomes" id="UP000078295"/>
    </source>
</evidence>
<proteinExistence type="predicted"/>
<protein>
    <submittedName>
        <fullName evidence="1">Uncharacterized protein</fullName>
    </submittedName>
</protein>
<accession>A0AB36DLT9</accession>
<comment type="caution">
    <text evidence="1">The sequence shown here is derived from an EMBL/GenBank/DDBJ whole genome shotgun (WGS) entry which is preliminary data.</text>
</comment>
<sequence>MSAVLTNIVYFLKLLSKLRCVLANYFKTSYFKNCAEK</sequence>
<dbReference type="EMBL" id="LXHQ01000042">
    <property type="protein sequence ID" value="OAV23568.1"/>
    <property type="molecule type" value="Genomic_DNA"/>
</dbReference>
<dbReference type="AlphaFoldDB" id="A0AB36DLT9"/>